<dbReference type="EMBL" id="LUCH01005139">
    <property type="protein sequence ID" value="KAF5398315.1"/>
    <property type="molecule type" value="Genomic_DNA"/>
</dbReference>
<name>A0A8J4SWH3_9TREM</name>
<proteinExistence type="predicted"/>
<comment type="caution">
    <text evidence="1">The sequence shown here is derived from an EMBL/GenBank/DDBJ whole genome shotgun (WGS) entry which is preliminary data.</text>
</comment>
<sequence>MTPGWMFMELTSTRKNSKCDVHYLRLHEKRSDNQRLCNIESPDPNPGKERNMSIEDRKTLTELEHSKLLKDDHYETSLPWRAEPCLLTDDRPDVLKHI</sequence>
<dbReference type="Proteomes" id="UP000748531">
    <property type="component" value="Unassembled WGS sequence"/>
</dbReference>
<gene>
    <name evidence="1" type="ORF">PHET_08321</name>
</gene>
<accession>A0A8J4SWH3</accession>
<evidence type="ECO:0000313" key="2">
    <source>
        <dbReference type="Proteomes" id="UP000748531"/>
    </source>
</evidence>
<reference evidence="1" key="1">
    <citation type="submission" date="2019-05" db="EMBL/GenBank/DDBJ databases">
        <title>Annotation for the trematode Paragonimus heterotremus.</title>
        <authorList>
            <person name="Choi Y.-J."/>
        </authorList>
    </citation>
    <scope>NUCLEOTIDE SEQUENCE</scope>
    <source>
        <strain evidence="1">LC</strain>
    </source>
</reference>
<protein>
    <submittedName>
        <fullName evidence="1">Uncharacterized protein</fullName>
    </submittedName>
</protein>
<organism evidence="1 2">
    <name type="scientific">Paragonimus heterotremus</name>
    <dbReference type="NCBI Taxonomy" id="100268"/>
    <lineage>
        <taxon>Eukaryota</taxon>
        <taxon>Metazoa</taxon>
        <taxon>Spiralia</taxon>
        <taxon>Lophotrochozoa</taxon>
        <taxon>Platyhelminthes</taxon>
        <taxon>Trematoda</taxon>
        <taxon>Digenea</taxon>
        <taxon>Plagiorchiida</taxon>
        <taxon>Troglotremata</taxon>
        <taxon>Troglotrematidae</taxon>
        <taxon>Paragonimus</taxon>
    </lineage>
</organism>
<keyword evidence="2" id="KW-1185">Reference proteome</keyword>
<evidence type="ECO:0000313" key="1">
    <source>
        <dbReference type="EMBL" id="KAF5398315.1"/>
    </source>
</evidence>
<dbReference type="AlphaFoldDB" id="A0A8J4SWH3"/>